<feature type="region of interest" description="Disordered" evidence="1">
    <location>
        <begin position="1"/>
        <end position="57"/>
    </location>
</feature>
<accession>A0AAP0I7F8</accession>
<name>A0AAP0I7F8_9MAGN</name>
<sequence length="57" mass="6967">MDITAIRYVTQAQARNVPQRSYRERERADDEREEEGREEETSRAREVEEIEDDKRLR</sequence>
<evidence type="ECO:0000256" key="1">
    <source>
        <dbReference type="SAM" id="MobiDB-lite"/>
    </source>
</evidence>
<protein>
    <submittedName>
        <fullName evidence="2">Uncharacterized protein</fullName>
    </submittedName>
</protein>
<dbReference type="EMBL" id="JBBNAE010000007">
    <property type="protein sequence ID" value="KAK9110099.1"/>
    <property type="molecule type" value="Genomic_DNA"/>
</dbReference>
<dbReference type="AlphaFoldDB" id="A0AAP0I7F8"/>
<evidence type="ECO:0000313" key="3">
    <source>
        <dbReference type="Proteomes" id="UP001417504"/>
    </source>
</evidence>
<dbReference type="Proteomes" id="UP001417504">
    <property type="component" value="Unassembled WGS sequence"/>
</dbReference>
<evidence type="ECO:0000313" key="2">
    <source>
        <dbReference type="EMBL" id="KAK9110099.1"/>
    </source>
</evidence>
<proteinExistence type="predicted"/>
<gene>
    <name evidence="2" type="ORF">Sjap_018159</name>
</gene>
<feature type="compositionally biased region" description="Basic and acidic residues" evidence="1">
    <location>
        <begin position="39"/>
        <end position="57"/>
    </location>
</feature>
<feature type="compositionally biased region" description="Polar residues" evidence="1">
    <location>
        <begin position="10"/>
        <end position="19"/>
    </location>
</feature>
<feature type="compositionally biased region" description="Basic and acidic residues" evidence="1">
    <location>
        <begin position="21"/>
        <end position="30"/>
    </location>
</feature>
<organism evidence="2 3">
    <name type="scientific">Stephania japonica</name>
    <dbReference type="NCBI Taxonomy" id="461633"/>
    <lineage>
        <taxon>Eukaryota</taxon>
        <taxon>Viridiplantae</taxon>
        <taxon>Streptophyta</taxon>
        <taxon>Embryophyta</taxon>
        <taxon>Tracheophyta</taxon>
        <taxon>Spermatophyta</taxon>
        <taxon>Magnoliopsida</taxon>
        <taxon>Ranunculales</taxon>
        <taxon>Menispermaceae</taxon>
        <taxon>Menispermoideae</taxon>
        <taxon>Cissampelideae</taxon>
        <taxon>Stephania</taxon>
    </lineage>
</organism>
<keyword evidence="3" id="KW-1185">Reference proteome</keyword>
<comment type="caution">
    <text evidence="2">The sequence shown here is derived from an EMBL/GenBank/DDBJ whole genome shotgun (WGS) entry which is preliminary data.</text>
</comment>
<reference evidence="2 3" key="1">
    <citation type="submission" date="2024-01" db="EMBL/GenBank/DDBJ databases">
        <title>Genome assemblies of Stephania.</title>
        <authorList>
            <person name="Yang L."/>
        </authorList>
    </citation>
    <scope>NUCLEOTIDE SEQUENCE [LARGE SCALE GENOMIC DNA]</scope>
    <source>
        <strain evidence="2">QJT</strain>
        <tissue evidence="2">Leaf</tissue>
    </source>
</reference>